<evidence type="ECO:0000313" key="6">
    <source>
        <dbReference type="Proteomes" id="UP000226192"/>
    </source>
</evidence>
<protein>
    <submittedName>
        <fullName evidence="5">Uncharacterized protein</fullName>
    </submittedName>
</protein>
<dbReference type="InterPro" id="IPR015915">
    <property type="entry name" value="Kelch-typ_b-propeller"/>
</dbReference>
<evidence type="ECO:0000256" key="2">
    <source>
        <dbReference type="ARBA" id="ARBA00022737"/>
    </source>
</evidence>
<dbReference type="AlphaFoldDB" id="A0A2C5XZ73"/>
<gene>
    <name evidence="5" type="ORF">CDD81_2208</name>
</gene>
<dbReference type="Gene3D" id="2.120.10.80">
    <property type="entry name" value="Kelch-type beta propeller"/>
    <property type="match status" value="1"/>
</dbReference>
<dbReference type="PANTHER" id="PTHR46228:SF2">
    <property type="entry name" value="KELCH REPEAT PROTEIN (AFU_ORTHOLOGUE AFUA_4G14350)"/>
    <property type="match status" value="1"/>
</dbReference>
<sequence>MLTICLKGNWHGQVFTYDLGEKFTPDTNITAILVKQQLLKDPTGASPEPSIQDGGMLANDDGFYLYGGAFSVDGDADPQKASVTQYRLRRGPSDPESVPLGFRQAKLGADVSAYIAFGAAANAPSENKAWYFSGLVGRDHGPVFQVPLRTQQAPNVSNTLITLDMRASGVTWSNTTLPSQVKGRSNAEVVWVPIGTQGILVVLGGVTYPYWALGYLSPDEEASKRESPEFMQVIDIFDVASKKWYKQNSVGGPGTRARGCAVVAPARDRSSFNIYYYGGTDGADPSNEHYDDVWVLSLPSFTWTKINKGTPLHARAGHKCFMPYPDQMMVFGGYTVKETNTCLEKGPLVIFNLTSGEWIDSYDPTVHNSYTVPDKVVATIGGHGLGGAKVREPRPSGWSSRDLQQVFDEAYDESKITTFAPYKPVASGDVSSTPSDGHGRGNGNQDKSHIIIPAVVVPIMLLIIAGIIIAWRCRTRRNQTIVSGKRESKDSGSDEAAVRIHSWIRGQGNDKSMTMDHSEATYPASEITKPASCAPMSPETMASEMPNSELVELDNTAPLAELHDSGLSPLDIIQKHSRHGRNRMDSGTEPSQYSFGDSTSLASRISGPANSSRLDSPPLGNGMSSMFGAPRYGPAAGANMSQRGPMPSMPEFVERSRSPASVSPPTAEEAPGSDYLSVGEASSTLGSRGAHGGQGP</sequence>
<feature type="compositionally biased region" description="Polar residues" evidence="3">
    <location>
        <begin position="588"/>
        <end position="614"/>
    </location>
</feature>
<keyword evidence="1" id="KW-0880">Kelch repeat</keyword>
<reference evidence="5 6" key="1">
    <citation type="submission" date="2017-06" db="EMBL/GenBank/DDBJ databases">
        <title>Ant-infecting Ophiocordyceps genomes reveal a high diversity of potential behavioral manipulation genes and a possible major role for enterotoxins.</title>
        <authorList>
            <person name="De Bekker C."/>
            <person name="Evans H.C."/>
            <person name="Brachmann A."/>
            <person name="Hughes D.P."/>
        </authorList>
    </citation>
    <scope>NUCLEOTIDE SEQUENCE [LARGE SCALE GENOMIC DNA]</scope>
    <source>
        <strain evidence="5 6">Map64</strain>
    </source>
</reference>
<keyword evidence="4" id="KW-1133">Transmembrane helix</keyword>
<comment type="caution">
    <text evidence="5">The sequence shown here is derived from an EMBL/GenBank/DDBJ whole genome shotgun (WGS) entry which is preliminary data.</text>
</comment>
<dbReference type="Proteomes" id="UP000226192">
    <property type="component" value="Unassembled WGS sequence"/>
</dbReference>
<dbReference type="STRING" id="1399860.A0A2C5XZ73"/>
<accession>A0A2C5XZ73</accession>
<feature type="region of interest" description="Disordered" evidence="3">
    <location>
        <begin position="426"/>
        <end position="446"/>
    </location>
</feature>
<evidence type="ECO:0000313" key="5">
    <source>
        <dbReference type="EMBL" id="PHH60004.1"/>
    </source>
</evidence>
<keyword evidence="6" id="KW-1185">Reference proteome</keyword>
<keyword evidence="4" id="KW-0472">Membrane</keyword>
<evidence type="ECO:0000256" key="1">
    <source>
        <dbReference type="ARBA" id="ARBA00022441"/>
    </source>
</evidence>
<dbReference type="PANTHER" id="PTHR46228">
    <property type="entry name" value="KELCH DOMAIN-CONTAINING PROTEIN"/>
    <property type="match status" value="1"/>
</dbReference>
<keyword evidence="4" id="KW-0812">Transmembrane</keyword>
<dbReference type="OrthoDB" id="10251809at2759"/>
<feature type="transmembrane region" description="Helical" evidence="4">
    <location>
        <begin position="450"/>
        <end position="471"/>
    </location>
</feature>
<name>A0A2C5XZ73_9HYPO</name>
<keyword evidence="2" id="KW-0677">Repeat</keyword>
<organism evidence="5 6">
    <name type="scientific">Ophiocordyceps australis</name>
    <dbReference type="NCBI Taxonomy" id="1399860"/>
    <lineage>
        <taxon>Eukaryota</taxon>
        <taxon>Fungi</taxon>
        <taxon>Dikarya</taxon>
        <taxon>Ascomycota</taxon>
        <taxon>Pezizomycotina</taxon>
        <taxon>Sordariomycetes</taxon>
        <taxon>Hypocreomycetidae</taxon>
        <taxon>Hypocreales</taxon>
        <taxon>Ophiocordycipitaceae</taxon>
        <taxon>Ophiocordyceps</taxon>
    </lineage>
</organism>
<evidence type="ECO:0000256" key="4">
    <source>
        <dbReference type="SAM" id="Phobius"/>
    </source>
</evidence>
<dbReference type="SUPFAM" id="SSF50965">
    <property type="entry name" value="Galactose oxidase, central domain"/>
    <property type="match status" value="1"/>
</dbReference>
<evidence type="ECO:0000256" key="3">
    <source>
        <dbReference type="SAM" id="MobiDB-lite"/>
    </source>
</evidence>
<dbReference type="Pfam" id="PF24681">
    <property type="entry name" value="Kelch_KLHDC2_KLHL20_DRC7"/>
    <property type="match status" value="1"/>
</dbReference>
<proteinExistence type="predicted"/>
<dbReference type="EMBL" id="NJET01000168">
    <property type="protein sequence ID" value="PHH60004.1"/>
    <property type="molecule type" value="Genomic_DNA"/>
</dbReference>
<dbReference type="InterPro" id="IPR011043">
    <property type="entry name" value="Gal_Oxase/kelch_b-propeller"/>
</dbReference>
<feature type="region of interest" description="Disordered" evidence="3">
    <location>
        <begin position="577"/>
        <end position="696"/>
    </location>
</feature>